<evidence type="ECO:0000313" key="1">
    <source>
        <dbReference type="EMBL" id="KAK9705956.1"/>
    </source>
</evidence>
<gene>
    <name evidence="1" type="ORF">RND81_07G095100</name>
</gene>
<dbReference type="PANTHER" id="PTHR34222">
    <property type="entry name" value="GAG_PRE-INTEGRS DOMAIN-CONTAINING PROTEIN"/>
    <property type="match status" value="1"/>
</dbReference>
<dbReference type="GO" id="GO:0003676">
    <property type="term" value="F:nucleic acid binding"/>
    <property type="evidence" value="ECO:0007669"/>
    <property type="project" value="InterPro"/>
</dbReference>
<sequence length="155" mass="17782">MGLNDSYTIIRGTILMQNPLPKISTVYNNLIQEERQRDIHNVTQFQMDSASFYVQNIRTKPGYSSRPPLGQKQYVGVSDSRKSFPAGPLECRFCKKQGHTIEKCYKLQNRNRRFSGNAQFDNSGSILGIYDADQHNQNVHHTQAFQNSPQIDQND</sequence>
<evidence type="ECO:0000313" key="2">
    <source>
        <dbReference type="Proteomes" id="UP001443914"/>
    </source>
</evidence>
<dbReference type="Proteomes" id="UP001443914">
    <property type="component" value="Unassembled WGS sequence"/>
</dbReference>
<comment type="caution">
    <text evidence="1">The sequence shown here is derived from an EMBL/GenBank/DDBJ whole genome shotgun (WGS) entry which is preliminary data.</text>
</comment>
<dbReference type="EMBL" id="JBDFQZ010000007">
    <property type="protein sequence ID" value="KAK9705956.1"/>
    <property type="molecule type" value="Genomic_DNA"/>
</dbReference>
<proteinExistence type="predicted"/>
<reference evidence="1" key="1">
    <citation type="submission" date="2024-03" db="EMBL/GenBank/DDBJ databases">
        <title>WGS assembly of Saponaria officinalis var. Norfolk2.</title>
        <authorList>
            <person name="Jenkins J."/>
            <person name="Shu S."/>
            <person name="Grimwood J."/>
            <person name="Barry K."/>
            <person name="Goodstein D."/>
            <person name="Schmutz J."/>
            <person name="Leebens-Mack J."/>
            <person name="Osbourn A."/>
        </authorList>
    </citation>
    <scope>NUCLEOTIDE SEQUENCE [LARGE SCALE GENOMIC DNA]</scope>
    <source>
        <strain evidence="1">JIC</strain>
    </source>
</reference>
<dbReference type="GO" id="GO:0008270">
    <property type="term" value="F:zinc ion binding"/>
    <property type="evidence" value="ECO:0007669"/>
    <property type="project" value="InterPro"/>
</dbReference>
<organism evidence="1 2">
    <name type="scientific">Saponaria officinalis</name>
    <name type="common">Common soapwort</name>
    <name type="synonym">Lychnis saponaria</name>
    <dbReference type="NCBI Taxonomy" id="3572"/>
    <lineage>
        <taxon>Eukaryota</taxon>
        <taxon>Viridiplantae</taxon>
        <taxon>Streptophyta</taxon>
        <taxon>Embryophyta</taxon>
        <taxon>Tracheophyta</taxon>
        <taxon>Spermatophyta</taxon>
        <taxon>Magnoliopsida</taxon>
        <taxon>eudicotyledons</taxon>
        <taxon>Gunneridae</taxon>
        <taxon>Pentapetalae</taxon>
        <taxon>Caryophyllales</taxon>
        <taxon>Caryophyllaceae</taxon>
        <taxon>Caryophylleae</taxon>
        <taxon>Saponaria</taxon>
    </lineage>
</organism>
<dbReference type="PANTHER" id="PTHR34222:SF99">
    <property type="entry name" value="PROTEIN, PUTATIVE-RELATED"/>
    <property type="match status" value="1"/>
</dbReference>
<dbReference type="AlphaFoldDB" id="A0AAW1JTG3"/>
<name>A0AAW1JTG3_SAPOF</name>
<dbReference type="InterPro" id="IPR036875">
    <property type="entry name" value="Znf_CCHC_sf"/>
</dbReference>
<keyword evidence="2" id="KW-1185">Reference proteome</keyword>
<accession>A0AAW1JTG3</accession>
<dbReference type="SUPFAM" id="SSF57756">
    <property type="entry name" value="Retrovirus zinc finger-like domains"/>
    <property type="match status" value="1"/>
</dbReference>
<protein>
    <submittedName>
        <fullName evidence="1">Uncharacterized protein</fullName>
    </submittedName>
</protein>